<dbReference type="GO" id="GO:0019556">
    <property type="term" value="P:L-histidine catabolic process to glutamate and formamide"/>
    <property type="evidence" value="ECO:0007669"/>
    <property type="project" value="UniProtKB-UniRule"/>
</dbReference>
<dbReference type="HOGENOM" id="CLU_041647_0_1_9"/>
<feature type="binding site" evidence="7">
    <location>
        <position position="245"/>
    </location>
    <ligand>
        <name>Fe(3+)</name>
        <dbReference type="ChEBI" id="CHEBI:29034"/>
    </ligand>
</feature>
<evidence type="ECO:0000259" key="8">
    <source>
        <dbReference type="Pfam" id="PF01979"/>
    </source>
</evidence>
<comment type="catalytic activity">
    <reaction evidence="7">
        <text>4-imidazolone-5-propanoate + H2O = N-formimidoyl-L-glutamate</text>
        <dbReference type="Rhea" id="RHEA:23660"/>
        <dbReference type="ChEBI" id="CHEBI:15377"/>
        <dbReference type="ChEBI" id="CHEBI:58928"/>
        <dbReference type="ChEBI" id="CHEBI:77893"/>
        <dbReference type="EC" id="3.5.2.7"/>
    </reaction>
</comment>
<evidence type="ECO:0000256" key="1">
    <source>
        <dbReference type="ARBA" id="ARBA00012864"/>
    </source>
</evidence>
<name>R7RNI9_9CLOT</name>
<feature type="binding site" evidence="7">
    <location>
        <position position="248"/>
    </location>
    <ligand>
        <name>4-imidazolone-5-propanoate</name>
        <dbReference type="ChEBI" id="CHEBI:77893"/>
    </ligand>
</feature>
<dbReference type="GO" id="GO:0005506">
    <property type="term" value="F:iron ion binding"/>
    <property type="evidence" value="ECO:0007669"/>
    <property type="project" value="UniProtKB-UniRule"/>
</dbReference>
<keyword evidence="7" id="KW-0963">Cytoplasm</keyword>
<reference evidence="9" key="1">
    <citation type="submission" date="2013-03" db="EMBL/GenBank/DDBJ databases">
        <title>Draft genome sequence of the hydrogen-ethanol-producing anaerobic alkalithermophilic Caloramator celere.</title>
        <authorList>
            <person name="Ciranna A."/>
            <person name="Larjo A."/>
            <person name="Kivisto A."/>
            <person name="Santala V."/>
            <person name="Roos C."/>
            <person name="Karp M."/>
        </authorList>
    </citation>
    <scope>NUCLEOTIDE SEQUENCE [LARGE SCALE GENOMIC DNA]</scope>
    <source>
        <strain evidence="9">DSM 8682</strain>
    </source>
</reference>
<evidence type="ECO:0000256" key="4">
    <source>
        <dbReference type="ARBA" id="ARBA00022808"/>
    </source>
</evidence>
<feature type="binding site" evidence="7">
    <location>
        <position position="79"/>
    </location>
    <ligand>
        <name>Zn(2+)</name>
        <dbReference type="ChEBI" id="CHEBI:29105"/>
    </ligand>
</feature>
<dbReference type="InterPro" id="IPR006680">
    <property type="entry name" value="Amidohydro-rel"/>
</dbReference>
<dbReference type="Proteomes" id="UP000014923">
    <property type="component" value="Unassembled WGS sequence"/>
</dbReference>
<dbReference type="PANTHER" id="PTHR42752">
    <property type="entry name" value="IMIDAZOLONEPROPIONASE"/>
    <property type="match status" value="1"/>
</dbReference>
<feature type="binding site" evidence="7">
    <location>
        <position position="77"/>
    </location>
    <ligand>
        <name>Fe(3+)</name>
        <dbReference type="ChEBI" id="CHEBI:29034"/>
    </ligand>
</feature>
<dbReference type="NCBIfam" id="TIGR01224">
    <property type="entry name" value="hutI"/>
    <property type="match status" value="1"/>
</dbReference>
<sequence length="416" mass="45511">MDRILLKNGRIVTVKSKGPKFGEEMADLSVIERGYVVVENGIILDVGSGEGLDYVDEGTEVIDLEGRTVLPGLVDSHTHLVHYGSRENELKLKLEGASYLDILKQGGGILSTVRATRSASYENLYKKALKSLDLMLLWGTTTVEAKSGYGLNFEDEVKCLKVAKEIEHPIDIVSTYLGAHAIPEEYKGNVDGYIDFMIEKVMPYVKKEGLAEYVDAFCEEGFFDIEQTRRVLKAAKELGFQVKLHADEIEPMGGAQLAAELGAVSAEHLVAVSDEGIDAMKEAGVIPILLPGTSFYLRLKRYAPAREMIRRGLAVTVASDYNPGTCPTESLQSIMVFASLGMGLTPQEVISAITINAAYAIGRGSEVGSIEKGKKADLVVMNALNENYIIYHFGINHVDMVIKNGKIVVRDGRLIY</sequence>
<evidence type="ECO:0000256" key="6">
    <source>
        <dbReference type="ARBA" id="ARBA00023004"/>
    </source>
</evidence>
<keyword evidence="4 7" id="KW-0369">Histidine metabolism</keyword>
<dbReference type="GO" id="GO:0050480">
    <property type="term" value="F:imidazolonepropionase activity"/>
    <property type="evidence" value="ECO:0007669"/>
    <property type="project" value="UniProtKB-UniRule"/>
</dbReference>
<dbReference type="InterPro" id="IPR005920">
    <property type="entry name" value="HutI"/>
</dbReference>
<dbReference type="EC" id="3.5.2.7" evidence="1 7"/>
<comment type="pathway">
    <text evidence="7">Amino-acid degradation; L-histidine degradation into L-glutamate; N-formimidoyl-L-glutamate from L-histidine: step 3/3.</text>
</comment>
<dbReference type="Gene3D" id="3.20.20.140">
    <property type="entry name" value="Metal-dependent hydrolases"/>
    <property type="match status" value="1"/>
</dbReference>
<organism evidence="9 10">
    <name type="scientific">Thermobrachium celere DSM 8682</name>
    <dbReference type="NCBI Taxonomy" id="941824"/>
    <lineage>
        <taxon>Bacteria</taxon>
        <taxon>Bacillati</taxon>
        <taxon>Bacillota</taxon>
        <taxon>Clostridia</taxon>
        <taxon>Eubacteriales</taxon>
        <taxon>Clostridiaceae</taxon>
        <taxon>Thermobrachium</taxon>
    </lineage>
</organism>
<dbReference type="eggNOG" id="COG1228">
    <property type="taxonomic scope" value="Bacteria"/>
</dbReference>
<feature type="binding site" evidence="7">
    <location>
        <position position="180"/>
    </location>
    <ligand>
        <name>4-imidazolone-5-propanoate</name>
        <dbReference type="ChEBI" id="CHEBI:77893"/>
    </ligand>
</feature>
<comment type="function">
    <text evidence="7">Catalyzes the hydrolytic cleavage of the carbon-nitrogen bond in imidazolone-5-propanoate to yield N-formimidoyl-L-glutamate. It is the third step in the universal histidine degradation pathway.</text>
</comment>
<dbReference type="GO" id="GO:0019557">
    <property type="term" value="P:L-histidine catabolic process to glutamate and formate"/>
    <property type="evidence" value="ECO:0007669"/>
    <property type="project" value="UniProtKB-UniPathway"/>
</dbReference>
<dbReference type="FunFam" id="3.20.20.140:FF:000007">
    <property type="entry name" value="Imidazolonepropionase"/>
    <property type="match status" value="1"/>
</dbReference>
<comment type="cofactor">
    <cofactor evidence="7">
        <name>Zn(2+)</name>
        <dbReference type="ChEBI" id="CHEBI:29105"/>
    </cofactor>
    <cofactor evidence="7">
        <name>Fe(3+)</name>
        <dbReference type="ChEBI" id="CHEBI:29034"/>
    </cofactor>
    <text evidence="7">Binds 1 zinc or iron ion per subunit.</text>
</comment>
<feature type="binding site" evidence="7">
    <location>
        <position position="324"/>
    </location>
    <ligand>
        <name>N-formimidoyl-L-glutamate</name>
        <dbReference type="ChEBI" id="CHEBI:58928"/>
    </ligand>
</feature>
<protein>
    <recommendedName>
        <fullName evidence="1 7">Imidazolonepropionase</fullName>
        <ecNumber evidence="1 7">3.5.2.7</ecNumber>
    </recommendedName>
    <alternativeName>
        <fullName evidence="7">Imidazolone-5-propionate hydrolase</fullName>
    </alternativeName>
</protein>
<feature type="binding site" evidence="7">
    <location>
        <position position="245"/>
    </location>
    <ligand>
        <name>Zn(2+)</name>
        <dbReference type="ChEBI" id="CHEBI:29105"/>
    </ligand>
</feature>
<evidence type="ECO:0000256" key="7">
    <source>
        <dbReference type="HAMAP-Rule" id="MF_00372"/>
    </source>
</evidence>
<feature type="binding site" evidence="7">
    <location>
        <position position="149"/>
    </location>
    <ligand>
        <name>4-imidazolone-5-propanoate</name>
        <dbReference type="ChEBI" id="CHEBI:77893"/>
    </ligand>
</feature>
<dbReference type="Gene3D" id="2.30.40.10">
    <property type="entry name" value="Urease, subunit C, domain 1"/>
    <property type="match status" value="1"/>
</dbReference>
<dbReference type="AlphaFoldDB" id="R7RNI9"/>
<dbReference type="UniPathway" id="UPA00379">
    <property type="reaction ID" value="UER00551"/>
</dbReference>
<evidence type="ECO:0000256" key="3">
    <source>
        <dbReference type="ARBA" id="ARBA00022801"/>
    </source>
</evidence>
<feature type="binding site" evidence="7">
    <location>
        <position position="322"/>
    </location>
    <ligand>
        <name>N-formimidoyl-L-glutamate</name>
        <dbReference type="ChEBI" id="CHEBI:58928"/>
    </ligand>
</feature>
<dbReference type="CDD" id="cd01296">
    <property type="entry name" value="Imidazolone-5PH"/>
    <property type="match status" value="1"/>
</dbReference>
<dbReference type="HAMAP" id="MF_00372">
    <property type="entry name" value="HutI"/>
    <property type="match status" value="1"/>
</dbReference>
<evidence type="ECO:0000313" key="9">
    <source>
        <dbReference type="EMBL" id="CDF57762.1"/>
    </source>
</evidence>
<dbReference type="Pfam" id="PF01979">
    <property type="entry name" value="Amidohydro_1"/>
    <property type="match status" value="1"/>
</dbReference>
<feature type="binding site" evidence="7">
    <location>
        <position position="77"/>
    </location>
    <ligand>
        <name>Zn(2+)</name>
        <dbReference type="ChEBI" id="CHEBI:29105"/>
    </ligand>
</feature>
<feature type="binding site" evidence="7">
    <location>
        <position position="149"/>
    </location>
    <ligand>
        <name>N-formimidoyl-L-glutamate</name>
        <dbReference type="ChEBI" id="CHEBI:58928"/>
    </ligand>
</feature>
<dbReference type="InterPro" id="IPR032466">
    <property type="entry name" value="Metal_Hydrolase"/>
</dbReference>
<dbReference type="GO" id="GO:0005737">
    <property type="term" value="C:cytoplasm"/>
    <property type="evidence" value="ECO:0007669"/>
    <property type="project" value="UniProtKB-SubCell"/>
</dbReference>
<dbReference type="GO" id="GO:0008270">
    <property type="term" value="F:zinc ion binding"/>
    <property type="evidence" value="ECO:0007669"/>
    <property type="project" value="UniProtKB-UniRule"/>
</dbReference>
<keyword evidence="3 7" id="KW-0378">Hydrolase</keyword>
<evidence type="ECO:0000256" key="2">
    <source>
        <dbReference type="ARBA" id="ARBA00022723"/>
    </source>
</evidence>
<dbReference type="SUPFAM" id="SSF51556">
    <property type="entry name" value="Metallo-dependent hydrolases"/>
    <property type="match status" value="1"/>
</dbReference>
<feature type="binding site" evidence="7">
    <location>
        <position position="320"/>
    </location>
    <ligand>
        <name>Fe(3+)</name>
        <dbReference type="ChEBI" id="CHEBI:29034"/>
    </ligand>
</feature>
<comment type="caution">
    <text evidence="9">The sequence shown here is derived from an EMBL/GenBank/DDBJ whole genome shotgun (WGS) entry which is preliminary data.</text>
</comment>
<comment type="subcellular location">
    <subcellularLocation>
        <location evidence="7">Cytoplasm</location>
    </subcellularLocation>
</comment>
<proteinExistence type="inferred from homology"/>
<feature type="binding site" evidence="7">
    <location>
        <position position="325"/>
    </location>
    <ligand>
        <name>4-imidazolone-5-propanoate</name>
        <dbReference type="ChEBI" id="CHEBI:77893"/>
    </ligand>
</feature>
<feature type="binding site" evidence="7">
    <location>
        <position position="320"/>
    </location>
    <ligand>
        <name>Zn(2+)</name>
        <dbReference type="ChEBI" id="CHEBI:29105"/>
    </ligand>
</feature>
<keyword evidence="10" id="KW-1185">Reference proteome</keyword>
<keyword evidence="6 7" id="KW-0408">Iron</keyword>
<keyword evidence="5 7" id="KW-0862">Zinc</keyword>
<evidence type="ECO:0000256" key="5">
    <source>
        <dbReference type="ARBA" id="ARBA00022833"/>
    </source>
</evidence>
<dbReference type="EMBL" id="CAVN010000090">
    <property type="protein sequence ID" value="CDF57762.1"/>
    <property type="molecule type" value="Genomic_DNA"/>
</dbReference>
<feature type="binding site" evidence="7">
    <location>
        <position position="79"/>
    </location>
    <ligand>
        <name>Fe(3+)</name>
        <dbReference type="ChEBI" id="CHEBI:29034"/>
    </ligand>
</feature>
<keyword evidence="2 7" id="KW-0479">Metal-binding</keyword>
<dbReference type="PANTHER" id="PTHR42752:SF1">
    <property type="entry name" value="IMIDAZOLONEPROPIONASE-RELATED"/>
    <property type="match status" value="1"/>
</dbReference>
<feature type="domain" description="Amidohydrolase-related" evidence="8">
    <location>
        <begin position="68"/>
        <end position="408"/>
    </location>
</feature>
<feature type="binding site" evidence="7">
    <location>
        <position position="86"/>
    </location>
    <ligand>
        <name>4-imidazolone-5-propanoate</name>
        <dbReference type="ChEBI" id="CHEBI:77893"/>
    </ligand>
</feature>
<dbReference type="SUPFAM" id="SSF51338">
    <property type="entry name" value="Composite domain of metallo-dependent hydrolases"/>
    <property type="match status" value="1"/>
</dbReference>
<gene>
    <name evidence="7" type="primary">hutI</name>
    <name evidence="9" type="ORF">TCEL_01676</name>
</gene>
<evidence type="ECO:0000313" key="10">
    <source>
        <dbReference type="Proteomes" id="UP000014923"/>
    </source>
</evidence>
<dbReference type="InterPro" id="IPR011059">
    <property type="entry name" value="Metal-dep_hydrolase_composite"/>
</dbReference>
<comment type="similarity">
    <text evidence="7">Belongs to the metallo-dependent hydrolases superfamily. HutI family.</text>
</comment>
<dbReference type="RefSeq" id="WP_018661212.1">
    <property type="nucleotide sequence ID" value="NZ_HF952018.1"/>
</dbReference>
<accession>R7RNI9</accession>